<evidence type="ECO:0000313" key="7">
    <source>
        <dbReference type="Proteomes" id="UP001044222"/>
    </source>
</evidence>
<proteinExistence type="predicted"/>
<dbReference type="InterPro" id="IPR036116">
    <property type="entry name" value="FN3_sf"/>
</dbReference>
<feature type="domain" description="Fibronectin type-III" evidence="4">
    <location>
        <begin position="5"/>
        <end position="106"/>
    </location>
</feature>
<dbReference type="Gene3D" id="2.60.40.10">
    <property type="entry name" value="Immunoglobulins"/>
    <property type="match status" value="2"/>
</dbReference>
<feature type="signal peptide" evidence="3">
    <location>
        <begin position="1"/>
        <end position="19"/>
    </location>
</feature>
<evidence type="ECO:0000256" key="3">
    <source>
        <dbReference type="SAM" id="SignalP"/>
    </source>
</evidence>
<dbReference type="PANTHER" id="PTHR20859">
    <property type="entry name" value="INTERFERON/INTERLEUKIN RECEPTOR"/>
    <property type="match status" value="1"/>
</dbReference>
<comment type="caution">
    <text evidence="6">The sequence shown here is derived from an EMBL/GenBank/DDBJ whole genome shotgun (WGS) entry which is preliminary data.</text>
</comment>
<evidence type="ECO:0008006" key="8">
    <source>
        <dbReference type="Google" id="ProtNLM"/>
    </source>
</evidence>
<dbReference type="GO" id="GO:0004896">
    <property type="term" value="F:cytokine receptor activity"/>
    <property type="evidence" value="ECO:0007669"/>
    <property type="project" value="TreeGrafter"/>
</dbReference>
<dbReference type="Proteomes" id="UP001044222">
    <property type="component" value="Unassembled WGS sequence"/>
</dbReference>
<evidence type="ECO:0000313" key="6">
    <source>
        <dbReference type="EMBL" id="KAG5852384.1"/>
    </source>
</evidence>
<reference evidence="6" key="1">
    <citation type="submission" date="2021-01" db="EMBL/GenBank/DDBJ databases">
        <title>A chromosome-scale assembly of European eel, Anguilla anguilla.</title>
        <authorList>
            <person name="Henkel C."/>
            <person name="Jong-Raadsen S.A."/>
            <person name="Dufour S."/>
            <person name="Weltzien F.-A."/>
            <person name="Palstra A.P."/>
            <person name="Pelster B."/>
            <person name="Spaink H.P."/>
            <person name="Van Den Thillart G.E."/>
            <person name="Jansen H."/>
            <person name="Zahm M."/>
            <person name="Klopp C."/>
            <person name="Cedric C."/>
            <person name="Louis A."/>
            <person name="Berthelot C."/>
            <person name="Parey E."/>
            <person name="Roest Crollius H."/>
            <person name="Montfort J."/>
            <person name="Robinson-Rechavi M."/>
            <person name="Bucao C."/>
            <person name="Bouchez O."/>
            <person name="Gislard M."/>
            <person name="Lluch J."/>
            <person name="Milhes M."/>
            <person name="Lampietro C."/>
            <person name="Lopez Roques C."/>
            <person name="Donnadieu C."/>
            <person name="Braasch I."/>
            <person name="Desvignes T."/>
            <person name="Postlethwait J."/>
            <person name="Bobe J."/>
            <person name="Guiguen Y."/>
            <person name="Dirks R."/>
        </authorList>
    </citation>
    <scope>NUCLEOTIDE SEQUENCE</scope>
    <source>
        <strain evidence="6">Tag_6206</strain>
        <tissue evidence="6">Liver</tissue>
    </source>
</reference>
<dbReference type="InterPro" id="IPR015373">
    <property type="entry name" value="Interferon/interleukin_rcp_dom"/>
</dbReference>
<keyword evidence="2" id="KW-0472">Membrane</keyword>
<sequence length="552" mass="59229">MSSVIWTLTLLTLASSGLCEIPAPVNLSISSHHFIHLLTWEPGPGSPVNLSYTVDVHSLRKAIWLNVSGCEEVVSPLVCNLTGALPDLTDQYYPRVQAKLGNQSSAPTIRKAFVPMEHTDLDPPSVSISVCRHSLCVGLSPPSSQLRQVYTSLSYYLTVSSGEDGAQYTLLTKGLVGEKIEYFEPCRKYCITAKIVTRKPASSQPQCIVVPYSTGLCEIPAPVNLSISSHNFIHLLTWEPGPGSPVNLSYTVDVHSLRKAIWLNVSGCEAVVSPLVCNLTGALPDLTDQYYPRVQAKLGNQSSAPTIRVAFIPMEHTDLDPPSVSISVCRHSLCVGLSPPSSQLRQVYTSLSYNLTVSSGEDGAQYTLLTKGLVGEKIKYFEPGRKYCITATIVNRKPASSQPQCIVVPSSTDREISIVLCMLVIVVLVVMLLLFRTGFVCLRATLPESLVLVQPQDVHLLPSAYDPITCSLLLEEGAAGGQTREGGRNSACEEGEEEAEEVESQGTGGAGYERRPGRPNGISSSGGSAPGAPPSRTVASRCPNPRAAATPL</sequence>
<protein>
    <recommendedName>
        <fullName evidence="8">Fibronectin type-III domain-containing protein</fullName>
    </recommendedName>
</protein>
<feature type="domain" description="Fibronectin type-III" evidence="4">
    <location>
        <begin position="212"/>
        <end position="304"/>
    </location>
</feature>
<keyword evidence="2" id="KW-1133">Transmembrane helix</keyword>
<evidence type="ECO:0000259" key="4">
    <source>
        <dbReference type="Pfam" id="PF01108"/>
    </source>
</evidence>
<feature type="compositionally biased region" description="Acidic residues" evidence="1">
    <location>
        <begin position="493"/>
        <end position="503"/>
    </location>
</feature>
<dbReference type="InterPro" id="IPR050650">
    <property type="entry name" value="Type-II_Cytokine-TF_Rcpt"/>
</dbReference>
<dbReference type="InterPro" id="IPR003961">
    <property type="entry name" value="FN3_dom"/>
</dbReference>
<evidence type="ECO:0000256" key="1">
    <source>
        <dbReference type="SAM" id="MobiDB-lite"/>
    </source>
</evidence>
<feature type="chain" id="PRO_5039633383" description="Fibronectin type-III domain-containing protein" evidence="3">
    <location>
        <begin position="20"/>
        <end position="552"/>
    </location>
</feature>
<feature type="domain" description="Interferon/interleukin receptor" evidence="5">
    <location>
        <begin position="119"/>
        <end position="209"/>
    </location>
</feature>
<dbReference type="Pfam" id="PF01108">
    <property type="entry name" value="Tissue_fac"/>
    <property type="match status" value="2"/>
</dbReference>
<feature type="domain" description="Interferon/interleukin receptor" evidence="5">
    <location>
        <begin position="317"/>
        <end position="407"/>
    </location>
</feature>
<keyword evidence="7" id="KW-1185">Reference proteome</keyword>
<accession>A0A9D3MP50</accession>
<feature type="transmembrane region" description="Helical" evidence="2">
    <location>
        <begin position="416"/>
        <end position="435"/>
    </location>
</feature>
<dbReference type="EMBL" id="JAFIRN010000003">
    <property type="protein sequence ID" value="KAG5852384.1"/>
    <property type="molecule type" value="Genomic_DNA"/>
</dbReference>
<dbReference type="GO" id="GO:0005886">
    <property type="term" value="C:plasma membrane"/>
    <property type="evidence" value="ECO:0007669"/>
    <property type="project" value="TreeGrafter"/>
</dbReference>
<dbReference type="Pfam" id="PF09294">
    <property type="entry name" value="Interfer-bind"/>
    <property type="match status" value="2"/>
</dbReference>
<evidence type="ECO:0000256" key="2">
    <source>
        <dbReference type="SAM" id="Phobius"/>
    </source>
</evidence>
<dbReference type="SUPFAM" id="SSF49265">
    <property type="entry name" value="Fibronectin type III"/>
    <property type="match status" value="4"/>
</dbReference>
<name>A0A9D3MP50_ANGAN</name>
<dbReference type="PANTHER" id="PTHR20859:SF93">
    <property type="entry name" value="CYTOKINE RECEPTOR FAMILY MEMBER B12-RELATED"/>
    <property type="match status" value="1"/>
</dbReference>
<organism evidence="6 7">
    <name type="scientific">Anguilla anguilla</name>
    <name type="common">European freshwater eel</name>
    <name type="synonym">Muraena anguilla</name>
    <dbReference type="NCBI Taxonomy" id="7936"/>
    <lineage>
        <taxon>Eukaryota</taxon>
        <taxon>Metazoa</taxon>
        <taxon>Chordata</taxon>
        <taxon>Craniata</taxon>
        <taxon>Vertebrata</taxon>
        <taxon>Euteleostomi</taxon>
        <taxon>Actinopterygii</taxon>
        <taxon>Neopterygii</taxon>
        <taxon>Teleostei</taxon>
        <taxon>Anguilliformes</taxon>
        <taxon>Anguillidae</taxon>
        <taxon>Anguilla</taxon>
    </lineage>
</organism>
<dbReference type="AlphaFoldDB" id="A0A9D3MP50"/>
<keyword evidence="3" id="KW-0732">Signal</keyword>
<feature type="region of interest" description="Disordered" evidence="1">
    <location>
        <begin position="479"/>
        <end position="552"/>
    </location>
</feature>
<keyword evidence="2" id="KW-0812">Transmembrane</keyword>
<gene>
    <name evidence="6" type="ORF">ANANG_G00061820</name>
</gene>
<evidence type="ECO:0000259" key="5">
    <source>
        <dbReference type="Pfam" id="PF09294"/>
    </source>
</evidence>
<dbReference type="InterPro" id="IPR013783">
    <property type="entry name" value="Ig-like_fold"/>
</dbReference>